<feature type="region of interest" description="Disordered" evidence="1">
    <location>
        <begin position="1"/>
        <end position="54"/>
    </location>
</feature>
<keyword evidence="4" id="KW-1185">Reference proteome</keyword>
<keyword evidence="2" id="KW-0812">Transmembrane</keyword>
<evidence type="ECO:0000313" key="3">
    <source>
        <dbReference type="EMBL" id="ETO39979.1"/>
    </source>
</evidence>
<keyword evidence="2" id="KW-0472">Membrane</keyword>
<dbReference type="Proteomes" id="UP000019474">
    <property type="component" value="Unassembled WGS sequence"/>
</dbReference>
<accession>W9EJX1</accession>
<proteinExistence type="predicted"/>
<dbReference type="PATRIC" id="fig|1221538.3.peg.1093"/>
<name>W9EJX1_9LACO</name>
<reference evidence="3 4" key="1">
    <citation type="submission" date="2012-08" db="EMBL/GenBank/DDBJ databases">
        <title>Genome sequencing of Lactobacillus florum 8D.</title>
        <authorList>
            <person name="Kim E.B."/>
            <person name="Marco M.L."/>
        </authorList>
    </citation>
    <scope>NUCLEOTIDE SEQUENCE [LARGE SCALE GENOMIC DNA]</scope>
    <source>
        <strain evidence="3 4">8D</strain>
    </source>
</reference>
<sequence length="89" mass="10063">MKNEPSQLNQTRSATNDAQMSGAEAETRTSRYGKQPGQRVSAGQSEQEPLPKRDLALQRQNRLGRRLNWAIFILVVLIILVLLIMRFVG</sequence>
<keyword evidence="2" id="KW-1133">Transmembrane helix</keyword>
<gene>
    <name evidence="3" type="ORF">B808_1087</name>
</gene>
<evidence type="ECO:0000256" key="2">
    <source>
        <dbReference type="SAM" id="Phobius"/>
    </source>
</evidence>
<dbReference type="AlphaFoldDB" id="W9EJX1"/>
<protein>
    <submittedName>
        <fullName evidence="3">Uncharacterized protein</fullName>
    </submittedName>
</protein>
<evidence type="ECO:0000313" key="4">
    <source>
        <dbReference type="Proteomes" id="UP000019474"/>
    </source>
</evidence>
<comment type="caution">
    <text evidence="3">The sequence shown here is derived from an EMBL/GenBank/DDBJ whole genome shotgun (WGS) entry which is preliminary data.</text>
</comment>
<evidence type="ECO:0000256" key="1">
    <source>
        <dbReference type="SAM" id="MobiDB-lite"/>
    </source>
</evidence>
<feature type="transmembrane region" description="Helical" evidence="2">
    <location>
        <begin position="67"/>
        <end position="88"/>
    </location>
</feature>
<dbReference type="EMBL" id="ALXG01000045">
    <property type="protein sequence ID" value="ETO39979.1"/>
    <property type="molecule type" value="Genomic_DNA"/>
</dbReference>
<feature type="compositionally biased region" description="Polar residues" evidence="1">
    <location>
        <begin position="1"/>
        <end position="19"/>
    </location>
</feature>
<organism evidence="3 4">
    <name type="scientific">Fructilactobacillus florum 8D</name>
    <dbReference type="NCBI Taxonomy" id="1221538"/>
    <lineage>
        <taxon>Bacteria</taxon>
        <taxon>Bacillati</taxon>
        <taxon>Bacillota</taxon>
        <taxon>Bacilli</taxon>
        <taxon>Lactobacillales</taxon>
        <taxon>Lactobacillaceae</taxon>
        <taxon>Fructilactobacillus</taxon>
    </lineage>
</organism>
<dbReference type="RefSeq" id="WP_009167163.1">
    <property type="nucleotide sequence ID" value="NZ_ALXG01000045.1"/>
</dbReference>